<evidence type="ECO:0000313" key="2">
    <source>
        <dbReference type="EMBL" id="KAJ4404497.1"/>
    </source>
</evidence>
<keyword evidence="3" id="KW-1185">Reference proteome</keyword>
<dbReference type="OrthoDB" id="5407305at2759"/>
<sequence>METPLIHKQQTLPAIVIPPRISSKHESLPSPDTAVEETTTRLSNSLLAKPGCTKWPALPVTEETTKGQADDKAFGKGHCLTASPDKIECAPFDGADVTQSHYGSIDSVSTWSLAAGLSLDDEADVNYEGSVQVKRLSWHSSNPGRGPTLRISADADAVLLGRDESIPAVPAVLEHMPRKSSQQRSGGTMPGRVSKQILVRSDASAGSRTPTPSSTETETIGSRPIKITPIRNYSTTLQDGVPQKAVQELGTKADTPQLAARKCMPMIWMMPKPASFTLKKSAAIRSKTSPLLRSAERVDNRVSAISTHSPSSASSSLSRLVPSQAGARQMGPSRLGVSESVAQDLDLIQCNNSDNGPPTDEQAVAIKSLRLRAKRSFKNVFGRRDPKATSQPVEDQKSKRSSVASSALGQRIQHSTNSSKLSLTRPSKAKAEIKEDVVVCTENVEVLNTEQDRQAALYALESATETAPDASAHLTPSAQCETATVIHNILDRVTSMKKDSSDCLRSLEIAEAILHAVEGSKQAKLGAELARKHARDAELNVERVGIELQRLERLCKPSFDEETMQAIRQLISTASFVAP</sequence>
<accession>A0A9W9D6B4</accession>
<evidence type="ECO:0000313" key="3">
    <source>
        <dbReference type="Proteomes" id="UP001140510"/>
    </source>
</evidence>
<proteinExistence type="predicted"/>
<dbReference type="AlphaFoldDB" id="A0A9W9D6B4"/>
<feature type="region of interest" description="Disordered" evidence="1">
    <location>
        <begin position="198"/>
        <end position="221"/>
    </location>
</feature>
<reference evidence="2" key="1">
    <citation type="submission" date="2022-10" db="EMBL/GenBank/DDBJ databases">
        <title>Tapping the CABI collections for fungal endophytes: first genome assemblies for Collariella, Neodidymelliopsis, Ascochyta clinopodiicola, Didymella pomorum, Didymosphaeria variabile, Neocosmospora piperis and Neocucurbitaria cava.</title>
        <authorList>
            <person name="Hill R."/>
        </authorList>
    </citation>
    <scope>NUCLEOTIDE SEQUENCE</scope>
    <source>
        <strain evidence="2">IMI 355091</strain>
    </source>
</reference>
<feature type="compositionally biased region" description="Low complexity" evidence="1">
    <location>
        <begin position="209"/>
        <end position="219"/>
    </location>
</feature>
<feature type="region of interest" description="Disordered" evidence="1">
    <location>
        <begin position="377"/>
        <end position="427"/>
    </location>
</feature>
<evidence type="ECO:0000256" key="1">
    <source>
        <dbReference type="SAM" id="MobiDB-lite"/>
    </source>
</evidence>
<dbReference type="Proteomes" id="UP001140510">
    <property type="component" value="Unassembled WGS sequence"/>
</dbReference>
<dbReference type="EMBL" id="JAPEVA010000042">
    <property type="protein sequence ID" value="KAJ4404497.1"/>
    <property type="molecule type" value="Genomic_DNA"/>
</dbReference>
<organism evidence="2 3">
    <name type="scientific">Didymella pomorum</name>
    <dbReference type="NCBI Taxonomy" id="749634"/>
    <lineage>
        <taxon>Eukaryota</taxon>
        <taxon>Fungi</taxon>
        <taxon>Dikarya</taxon>
        <taxon>Ascomycota</taxon>
        <taxon>Pezizomycotina</taxon>
        <taxon>Dothideomycetes</taxon>
        <taxon>Pleosporomycetidae</taxon>
        <taxon>Pleosporales</taxon>
        <taxon>Pleosporineae</taxon>
        <taxon>Didymellaceae</taxon>
        <taxon>Didymella</taxon>
    </lineage>
</organism>
<gene>
    <name evidence="2" type="ORF">N0V91_005841</name>
</gene>
<name>A0A9W9D6B4_9PLEO</name>
<comment type="caution">
    <text evidence="2">The sequence shown here is derived from an EMBL/GenBank/DDBJ whole genome shotgun (WGS) entry which is preliminary data.</text>
</comment>
<feature type="region of interest" description="Disordered" evidence="1">
    <location>
        <begin position="302"/>
        <end position="336"/>
    </location>
</feature>
<feature type="compositionally biased region" description="Low complexity" evidence="1">
    <location>
        <begin position="302"/>
        <end position="323"/>
    </location>
</feature>
<feature type="compositionally biased region" description="Polar residues" evidence="1">
    <location>
        <begin position="401"/>
        <end position="425"/>
    </location>
</feature>
<protein>
    <submittedName>
        <fullName evidence="2">Uncharacterized protein</fullName>
    </submittedName>
</protein>